<comment type="similarity">
    <text evidence="2">Belongs to the bacterial sugar transferase family.</text>
</comment>
<evidence type="ECO:0000256" key="1">
    <source>
        <dbReference type="ARBA" id="ARBA00004236"/>
    </source>
</evidence>
<dbReference type="PANTHER" id="PTHR30576:SF4">
    <property type="entry name" value="UNDECAPRENYL-PHOSPHATE GALACTOSE PHOSPHOTRANSFERASE"/>
    <property type="match status" value="1"/>
</dbReference>
<comment type="subcellular location">
    <subcellularLocation>
        <location evidence="1">Cell membrane</location>
    </subcellularLocation>
</comment>
<feature type="transmembrane region" description="Helical" evidence="9">
    <location>
        <begin position="42"/>
        <end position="62"/>
    </location>
</feature>
<feature type="domain" description="Bacterial sugar transferase" evidence="10">
    <location>
        <begin position="36"/>
        <end position="227"/>
    </location>
</feature>
<dbReference type="RefSeq" id="WP_377831105.1">
    <property type="nucleotide sequence ID" value="NZ_JBHRSK010000002.1"/>
</dbReference>
<evidence type="ECO:0000256" key="4">
    <source>
        <dbReference type="ARBA" id="ARBA00022679"/>
    </source>
</evidence>
<evidence type="ECO:0000259" key="10">
    <source>
        <dbReference type="Pfam" id="PF02397"/>
    </source>
</evidence>
<evidence type="ECO:0000256" key="8">
    <source>
        <dbReference type="ARBA" id="ARBA00023169"/>
    </source>
</evidence>
<evidence type="ECO:0000313" key="11">
    <source>
        <dbReference type="EMBL" id="MFC2966688.1"/>
    </source>
</evidence>
<keyword evidence="6 9" id="KW-1133">Transmembrane helix</keyword>
<reference evidence="12" key="1">
    <citation type="journal article" date="2019" name="Int. J. Syst. Evol. Microbiol.">
        <title>The Global Catalogue of Microorganisms (GCM) 10K type strain sequencing project: providing services to taxonomists for standard genome sequencing and annotation.</title>
        <authorList>
            <consortium name="The Broad Institute Genomics Platform"/>
            <consortium name="The Broad Institute Genome Sequencing Center for Infectious Disease"/>
            <person name="Wu L."/>
            <person name="Ma J."/>
        </authorList>
    </citation>
    <scope>NUCLEOTIDE SEQUENCE [LARGE SCALE GENOMIC DNA]</scope>
    <source>
        <strain evidence="12">KCTC 62192</strain>
    </source>
</reference>
<comment type="caution">
    <text evidence="11">The sequence shown here is derived from an EMBL/GenBank/DDBJ whole genome shotgun (WGS) entry which is preliminary data.</text>
</comment>
<evidence type="ECO:0000256" key="9">
    <source>
        <dbReference type="SAM" id="Phobius"/>
    </source>
</evidence>
<name>A0ABV7AC44_9RHOB</name>
<sequence>MSDITDPRSNGAGKIVSSFNRLDLSRGGANTIPLWKIALDKLGAAVLLLFFAPFFLIIAAVLKLREGGPILFAHERIGLNGRRFRCLKFRTMVPDARERLEALLAADPVARREWEQTQKLTDDPRISCLGDTLRRTSLDELPQLFNVLRGEMSLVGPRPIVEDEQHHYGENFREYLSVRPGLTGLWQVSGRSNTTYPERVAMDVEYVRNHSLWSDLRILLRTVRVVLFRDGAC</sequence>
<accession>A0ABV7AC44</accession>
<keyword evidence="8" id="KW-0270">Exopolysaccharide synthesis</keyword>
<evidence type="ECO:0000256" key="3">
    <source>
        <dbReference type="ARBA" id="ARBA00022475"/>
    </source>
</evidence>
<evidence type="ECO:0000313" key="12">
    <source>
        <dbReference type="Proteomes" id="UP001595443"/>
    </source>
</evidence>
<dbReference type="PANTHER" id="PTHR30576">
    <property type="entry name" value="COLANIC BIOSYNTHESIS UDP-GLUCOSE LIPID CARRIER TRANSFERASE"/>
    <property type="match status" value="1"/>
</dbReference>
<keyword evidence="7 9" id="KW-0472">Membrane</keyword>
<keyword evidence="4 11" id="KW-0808">Transferase</keyword>
<organism evidence="11 12">
    <name type="scientific">Acidimangrovimonas pyrenivorans</name>
    <dbReference type="NCBI Taxonomy" id="2030798"/>
    <lineage>
        <taxon>Bacteria</taxon>
        <taxon>Pseudomonadati</taxon>
        <taxon>Pseudomonadota</taxon>
        <taxon>Alphaproteobacteria</taxon>
        <taxon>Rhodobacterales</taxon>
        <taxon>Paracoccaceae</taxon>
        <taxon>Acidimangrovimonas</taxon>
    </lineage>
</organism>
<gene>
    <name evidence="11" type="ORF">ACFOES_01145</name>
</gene>
<dbReference type="GO" id="GO:0016740">
    <property type="term" value="F:transferase activity"/>
    <property type="evidence" value="ECO:0007669"/>
    <property type="project" value="UniProtKB-KW"/>
</dbReference>
<evidence type="ECO:0000256" key="2">
    <source>
        <dbReference type="ARBA" id="ARBA00006464"/>
    </source>
</evidence>
<dbReference type="Pfam" id="PF02397">
    <property type="entry name" value="Bac_transf"/>
    <property type="match status" value="1"/>
</dbReference>
<proteinExistence type="inferred from homology"/>
<keyword evidence="3" id="KW-1003">Cell membrane</keyword>
<keyword evidence="12" id="KW-1185">Reference proteome</keyword>
<evidence type="ECO:0000256" key="5">
    <source>
        <dbReference type="ARBA" id="ARBA00022692"/>
    </source>
</evidence>
<dbReference type="InterPro" id="IPR003362">
    <property type="entry name" value="Bact_transf"/>
</dbReference>
<protein>
    <submittedName>
        <fullName evidence="11">Sugar transferase</fullName>
    </submittedName>
</protein>
<dbReference type="EMBL" id="JBHRSK010000002">
    <property type="protein sequence ID" value="MFC2966688.1"/>
    <property type="molecule type" value="Genomic_DNA"/>
</dbReference>
<dbReference type="Proteomes" id="UP001595443">
    <property type="component" value="Unassembled WGS sequence"/>
</dbReference>
<keyword evidence="5 9" id="KW-0812">Transmembrane</keyword>
<evidence type="ECO:0000256" key="6">
    <source>
        <dbReference type="ARBA" id="ARBA00022989"/>
    </source>
</evidence>
<evidence type="ECO:0000256" key="7">
    <source>
        <dbReference type="ARBA" id="ARBA00023136"/>
    </source>
</evidence>